<dbReference type="PANTHER" id="PTHR43245:SF58">
    <property type="entry name" value="BLL5923 PROTEIN"/>
    <property type="match status" value="1"/>
</dbReference>
<proteinExistence type="predicted"/>
<dbReference type="Proteomes" id="UP000198806">
    <property type="component" value="Unassembled WGS sequence"/>
</dbReference>
<sequence>MKKVLIIGANSYIGKSFCQYVSTRCKNDIVAYKTSASDDSWKNENLMNYDAVLMLSGIVHKKENKSLEDIYDKVNHKLAVQIAKAVQASGVKQFIFMSTAAVYGSKVKHITKHTVPNPTTYYGKSKLAAEKGIMKLKSDKFLITVVRPPMVYGEGCKGNYPRLVKLARMVPVFPEIHNKRSMIHIDELNKYLAMLIQNEKGGVFHPQDKDYVDTCDLVINIRKGMGKNTWVTGAFNQVIYLLSRYIKSLNKMFSDYYYDKDLE</sequence>
<name>A0A1I5EG76_9FIRM</name>
<accession>A0A1I5EG76</accession>
<organism evidence="2 3">
    <name type="scientific">Anaerocolumna aminovalerica</name>
    <dbReference type="NCBI Taxonomy" id="1527"/>
    <lineage>
        <taxon>Bacteria</taxon>
        <taxon>Bacillati</taxon>
        <taxon>Bacillota</taxon>
        <taxon>Clostridia</taxon>
        <taxon>Lachnospirales</taxon>
        <taxon>Lachnospiraceae</taxon>
        <taxon>Anaerocolumna</taxon>
    </lineage>
</organism>
<dbReference type="SUPFAM" id="SSF51735">
    <property type="entry name" value="NAD(P)-binding Rossmann-fold domains"/>
    <property type="match status" value="1"/>
</dbReference>
<evidence type="ECO:0000313" key="3">
    <source>
        <dbReference type="Proteomes" id="UP000198806"/>
    </source>
</evidence>
<dbReference type="InterPro" id="IPR036291">
    <property type="entry name" value="NAD(P)-bd_dom_sf"/>
</dbReference>
<dbReference type="InterPro" id="IPR050177">
    <property type="entry name" value="Lipid_A_modif_metabolic_enz"/>
</dbReference>
<dbReference type="Gene3D" id="3.40.50.720">
    <property type="entry name" value="NAD(P)-binding Rossmann-like Domain"/>
    <property type="match status" value="1"/>
</dbReference>
<dbReference type="OrthoDB" id="9808602at2"/>
<evidence type="ECO:0000313" key="2">
    <source>
        <dbReference type="EMBL" id="SFO10484.1"/>
    </source>
</evidence>
<dbReference type="RefSeq" id="WP_091685593.1">
    <property type="nucleotide sequence ID" value="NZ_BAABFM010000073.1"/>
</dbReference>
<reference evidence="2 3" key="1">
    <citation type="submission" date="2016-10" db="EMBL/GenBank/DDBJ databases">
        <authorList>
            <person name="de Groot N.N."/>
        </authorList>
    </citation>
    <scope>NUCLEOTIDE SEQUENCE [LARGE SCALE GENOMIC DNA]</scope>
    <source>
        <strain evidence="2 3">DSM 1283</strain>
    </source>
</reference>
<dbReference type="STRING" id="1527.SAMN04489757_10944"/>
<keyword evidence="3" id="KW-1185">Reference proteome</keyword>
<feature type="domain" description="NAD-dependent epimerase/dehydratase" evidence="1">
    <location>
        <begin position="4"/>
        <end position="201"/>
    </location>
</feature>
<dbReference type="AlphaFoldDB" id="A0A1I5EG76"/>
<protein>
    <submittedName>
        <fullName evidence="2">UDP-glucose 4-epimerase</fullName>
    </submittedName>
</protein>
<dbReference type="PANTHER" id="PTHR43245">
    <property type="entry name" value="BIFUNCTIONAL POLYMYXIN RESISTANCE PROTEIN ARNA"/>
    <property type="match status" value="1"/>
</dbReference>
<dbReference type="EMBL" id="FOWD01000009">
    <property type="protein sequence ID" value="SFO10484.1"/>
    <property type="molecule type" value="Genomic_DNA"/>
</dbReference>
<dbReference type="InterPro" id="IPR001509">
    <property type="entry name" value="Epimerase_deHydtase"/>
</dbReference>
<dbReference type="Pfam" id="PF01370">
    <property type="entry name" value="Epimerase"/>
    <property type="match status" value="1"/>
</dbReference>
<evidence type="ECO:0000259" key="1">
    <source>
        <dbReference type="Pfam" id="PF01370"/>
    </source>
</evidence>
<gene>
    <name evidence="2" type="ORF">SAMN04489757_10944</name>
</gene>